<dbReference type="Gene3D" id="1.10.10.10">
    <property type="entry name" value="Winged helix-like DNA-binding domain superfamily/Winged helix DNA-binding domain"/>
    <property type="match status" value="1"/>
</dbReference>
<dbReference type="PRINTS" id="PR00038">
    <property type="entry name" value="HTHLUXR"/>
</dbReference>
<dbReference type="CDD" id="cd06170">
    <property type="entry name" value="LuxR_C_like"/>
    <property type="match status" value="1"/>
</dbReference>
<dbReference type="InterPro" id="IPR016032">
    <property type="entry name" value="Sig_transdc_resp-reg_C-effctor"/>
</dbReference>
<keyword evidence="3" id="KW-0804">Transcription</keyword>
<dbReference type="PATRIC" id="fig|45658.6.peg.2787"/>
<dbReference type="GO" id="GO:0006355">
    <property type="term" value="P:regulation of DNA-templated transcription"/>
    <property type="evidence" value="ECO:0007669"/>
    <property type="project" value="InterPro"/>
</dbReference>
<dbReference type="STRING" id="45658.VSVS12_02832"/>
<dbReference type="Proteomes" id="UP000092528">
    <property type="component" value="Chromosome 1"/>
</dbReference>
<dbReference type="Gene3D" id="3.30.450.80">
    <property type="entry name" value="Transcription factor LuxR-like, autoinducer-binding domain"/>
    <property type="match status" value="1"/>
</dbReference>
<dbReference type="AlphaFoldDB" id="A0A1B1NSF5"/>
<dbReference type="PANTHER" id="PTHR44688:SF16">
    <property type="entry name" value="DNA-BINDING TRANSCRIPTIONAL ACTIVATOR DEVR_DOSR"/>
    <property type="match status" value="1"/>
</dbReference>
<keyword evidence="1" id="KW-0805">Transcription regulation</keyword>
<dbReference type="Pfam" id="PF03472">
    <property type="entry name" value="Autoind_bind"/>
    <property type="match status" value="1"/>
</dbReference>
<dbReference type="Pfam" id="PF00196">
    <property type="entry name" value="GerE"/>
    <property type="match status" value="1"/>
</dbReference>
<dbReference type="GO" id="GO:0003677">
    <property type="term" value="F:DNA binding"/>
    <property type="evidence" value="ECO:0007669"/>
    <property type="project" value="UniProtKB-KW"/>
</dbReference>
<name>A0A1B1NSF5_9VIBR</name>
<accession>A0A1B1NSF5</accession>
<evidence type="ECO:0000256" key="2">
    <source>
        <dbReference type="ARBA" id="ARBA00023125"/>
    </source>
</evidence>
<evidence type="ECO:0000313" key="5">
    <source>
        <dbReference type="Proteomes" id="UP000092528"/>
    </source>
</evidence>
<dbReference type="InterPro" id="IPR036388">
    <property type="entry name" value="WH-like_DNA-bd_sf"/>
</dbReference>
<dbReference type="PANTHER" id="PTHR44688">
    <property type="entry name" value="DNA-BINDING TRANSCRIPTIONAL ACTIVATOR DEVR_DOSR"/>
    <property type="match status" value="1"/>
</dbReference>
<dbReference type="SUPFAM" id="SSF46894">
    <property type="entry name" value="C-terminal effector domain of the bipartite response regulators"/>
    <property type="match status" value="1"/>
</dbReference>
<gene>
    <name evidence="4" type="ORF">VSVS05_00166</name>
</gene>
<evidence type="ECO:0000256" key="1">
    <source>
        <dbReference type="ARBA" id="ARBA00023015"/>
    </source>
</evidence>
<protein>
    <submittedName>
        <fullName evidence="4">Regulatory protein RhlR</fullName>
    </submittedName>
</protein>
<dbReference type="InterPro" id="IPR036693">
    <property type="entry name" value="TF_LuxR_autoind-bd_dom_sf"/>
</dbReference>
<sequence>MVINYNIALIEDYIQQLTSCQSQEDLTVTLSKSAQALGFDNFAYGIRVKHPITSPKIEMVSSYSKQWNSIYQEQGLALQDPIVRMGLRSSHYINWQSLTDDKLEFWQQARAHGVYRGWSKPTHLPEGSASLLSFSRGMEVISHAEMMSKTPYLLWLTSVADQGFQKFMTVPKLLTQVSELTPRETEILKWSADGKTVQEIGIILGLAESTVTFHINNATKKLNTSNKTATVVKAVLYGLI</sequence>
<evidence type="ECO:0000313" key="4">
    <source>
        <dbReference type="EMBL" id="ANU35321.1"/>
    </source>
</evidence>
<dbReference type="GeneID" id="96871811"/>
<dbReference type="RefSeq" id="WP_065430988.1">
    <property type="nucleotide sequence ID" value="NZ_CP016307.1"/>
</dbReference>
<evidence type="ECO:0000256" key="3">
    <source>
        <dbReference type="ARBA" id="ARBA00023163"/>
    </source>
</evidence>
<keyword evidence="5" id="KW-1185">Reference proteome</keyword>
<dbReference type="PROSITE" id="PS50043">
    <property type="entry name" value="HTH_LUXR_2"/>
    <property type="match status" value="1"/>
</dbReference>
<proteinExistence type="predicted"/>
<organism evidence="4 5">
    <name type="scientific">Vibrio scophthalmi</name>
    <dbReference type="NCBI Taxonomy" id="45658"/>
    <lineage>
        <taxon>Bacteria</taxon>
        <taxon>Pseudomonadati</taxon>
        <taxon>Pseudomonadota</taxon>
        <taxon>Gammaproteobacteria</taxon>
        <taxon>Vibrionales</taxon>
        <taxon>Vibrionaceae</taxon>
        <taxon>Vibrio</taxon>
    </lineage>
</organism>
<dbReference type="SMART" id="SM00421">
    <property type="entry name" value="HTH_LUXR"/>
    <property type="match status" value="1"/>
</dbReference>
<dbReference type="SUPFAM" id="SSF75516">
    <property type="entry name" value="Pheromone-binding domain of LuxR-like quorum-sensing transcription factors"/>
    <property type="match status" value="1"/>
</dbReference>
<dbReference type="InterPro" id="IPR000792">
    <property type="entry name" value="Tscrpt_reg_LuxR_C"/>
</dbReference>
<dbReference type="InterPro" id="IPR005143">
    <property type="entry name" value="TF_LuxR_autoind-bd_dom"/>
</dbReference>
<reference evidence="4 5" key="1">
    <citation type="submission" date="2016-07" db="EMBL/GenBank/DDBJ databases">
        <title>Genome sequencing of Vibrio scophthalmi strain VS-05, an isolated from Paralichthys olivaceus.</title>
        <authorList>
            <person name="Han H.-J."/>
        </authorList>
    </citation>
    <scope>NUCLEOTIDE SEQUENCE [LARGE SCALE GENOMIC DNA]</scope>
    <source>
        <strain evidence="4 5">VS-05</strain>
    </source>
</reference>
<keyword evidence="2" id="KW-0238">DNA-binding</keyword>
<dbReference type="KEGG" id="vsc:VSVS12_02832"/>
<dbReference type="PROSITE" id="PS00622">
    <property type="entry name" value="HTH_LUXR_1"/>
    <property type="match status" value="1"/>
</dbReference>
<dbReference type="EMBL" id="CP016414">
    <property type="protein sequence ID" value="ANU35321.1"/>
    <property type="molecule type" value="Genomic_DNA"/>
</dbReference>